<protein>
    <submittedName>
        <fullName evidence="2">Uncharacterized protein</fullName>
    </submittedName>
</protein>
<proteinExistence type="predicted"/>
<sequence length="73" mass="7957">MPSMASLIAFSLEKVTNPNPLDLPVSRSLMLRFKDFAKGRESILQRLAVGGPCEPSDETSVLDVGGTHLEKEE</sequence>
<dbReference type="EMBL" id="UZAU01000360">
    <property type="status" value="NOT_ANNOTATED_CDS"/>
    <property type="molecule type" value="Genomic_DNA"/>
</dbReference>
<evidence type="ECO:0000313" key="3">
    <source>
        <dbReference type="Proteomes" id="UP000596661"/>
    </source>
</evidence>
<keyword evidence="3" id="KW-1185">Reference proteome</keyword>
<feature type="region of interest" description="Disordered" evidence="1">
    <location>
        <begin position="51"/>
        <end position="73"/>
    </location>
</feature>
<name>A0A803QY18_CANSA</name>
<dbReference type="AlphaFoldDB" id="A0A803QY18"/>
<reference evidence="2" key="1">
    <citation type="submission" date="2018-11" db="EMBL/GenBank/DDBJ databases">
        <authorList>
            <person name="Grassa J C."/>
        </authorList>
    </citation>
    <scope>NUCLEOTIDE SEQUENCE [LARGE SCALE GENOMIC DNA]</scope>
</reference>
<dbReference type="Proteomes" id="UP000596661">
    <property type="component" value="Chromosome 4"/>
</dbReference>
<accession>A0A803QY18</accession>
<organism evidence="2 3">
    <name type="scientific">Cannabis sativa</name>
    <name type="common">Hemp</name>
    <name type="synonym">Marijuana</name>
    <dbReference type="NCBI Taxonomy" id="3483"/>
    <lineage>
        <taxon>Eukaryota</taxon>
        <taxon>Viridiplantae</taxon>
        <taxon>Streptophyta</taxon>
        <taxon>Embryophyta</taxon>
        <taxon>Tracheophyta</taxon>
        <taxon>Spermatophyta</taxon>
        <taxon>Magnoliopsida</taxon>
        <taxon>eudicotyledons</taxon>
        <taxon>Gunneridae</taxon>
        <taxon>Pentapetalae</taxon>
        <taxon>rosids</taxon>
        <taxon>fabids</taxon>
        <taxon>Rosales</taxon>
        <taxon>Cannabaceae</taxon>
        <taxon>Cannabis</taxon>
    </lineage>
</organism>
<dbReference type="Gramene" id="novel_model_2767_5bd9a17a">
    <property type="protein sequence ID" value="cds.novel_model_2767_5bd9a17a"/>
    <property type="gene ID" value="novel_gene_1487_5bd9a17a"/>
</dbReference>
<evidence type="ECO:0000313" key="2">
    <source>
        <dbReference type="EnsemblPlants" id="cds.novel_model_2767_5bd9a17a"/>
    </source>
</evidence>
<evidence type="ECO:0000256" key="1">
    <source>
        <dbReference type="SAM" id="MobiDB-lite"/>
    </source>
</evidence>
<reference evidence="2" key="2">
    <citation type="submission" date="2021-03" db="UniProtKB">
        <authorList>
            <consortium name="EnsemblPlants"/>
        </authorList>
    </citation>
    <scope>IDENTIFICATION</scope>
</reference>
<dbReference type="EnsemblPlants" id="novel_model_2767_5bd9a17a">
    <property type="protein sequence ID" value="cds.novel_model_2767_5bd9a17a"/>
    <property type="gene ID" value="novel_gene_1487_5bd9a17a"/>
</dbReference>